<reference evidence="2" key="1">
    <citation type="submission" date="2017-09" db="EMBL/GenBank/DDBJ databases">
        <title>Depth-based differentiation of microbial function through sediment-hosted aquifers and enrichment of novel symbionts in the deep terrestrial subsurface.</title>
        <authorList>
            <person name="Probst A.J."/>
            <person name="Ladd B."/>
            <person name="Jarett J.K."/>
            <person name="Geller-Mcgrath D.E."/>
            <person name="Sieber C.M.K."/>
            <person name="Emerson J.B."/>
            <person name="Anantharaman K."/>
            <person name="Thomas B.C."/>
            <person name="Malmstrom R."/>
            <person name="Stieglmeier M."/>
            <person name="Klingl A."/>
            <person name="Woyke T."/>
            <person name="Ryan C.M."/>
            <person name="Banfield J.F."/>
        </authorList>
    </citation>
    <scope>NUCLEOTIDE SEQUENCE [LARGE SCALE GENOMIC DNA]</scope>
</reference>
<comment type="caution">
    <text evidence="1">The sequence shown here is derived from an EMBL/GenBank/DDBJ whole genome shotgun (WGS) entry which is preliminary data.</text>
</comment>
<sequence length="192" mass="21518">MKVLLFLVIAIMASVVLLRYFSWSHASQRSLLPELSSLATLEDLTVIPDLIRVPSQTFGAELFTAGLFTKPTSEFPEGTIALVYTKNDWRMVEIDYLPNQTAEAYLATHIYPTQEIVLDPEHSAWIQSIDDRPRCIDYEDDVPNRCEISKHLIADLPDHLLIIAVDGDHATDGELIEMARSIISPVDAPIAE</sequence>
<organism evidence="1 2">
    <name type="scientific">Candidatus Uhrbacteria bacterium CG10_big_fil_rev_8_21_14_0_10_48_16</name>
    <dbReference type="NCBI Taxonomy" id="1975038"/>
    <lineage>
        <taxon>Bacteria</taxon>
        <taxon>Candidatus Uhriibacteriota</taxon>
    </lineage>
</organism>
<name>A0A2M8LHW3_9BACT</name>
<proteinExistence type="predicted"/>
<evidence type="ECO:0000313" key="2">
    <source>
        <dbReference type="Proteomes" id="UP000231436"/>
    </source>
</evidence>
<dbReference type="AlphaFoldDB" id="A0A2M8LHW3"/>
<accession>A0A2M8LHW3</accession>
<evidence type="ECO:0008006" key="3">
    <source>
        <dbReference type="Google" id="ProtNLM"/>
    </source>
</evidence>
<dbReference type="Proteomes" id="UP000231436">
    <property type="component" value="Unassembled WGS sequence"/>
</dbReference>
<evidence type="ECO:0000313" key="1">
    <source>
        <dbReference type="EMBL" id="PJE76996.1"/>
    </source>
</evidence>
<gene>
    <name evidence="1" type="ORF">COV05_02295</name>
</gene>
<protein>
    <recommendedName>
        <fullName evidence="3">DUF4367 domain-containing protein</fullName>
    </recommendedName>
</protein>
<dbReference type="EMBL" id="PFEU01000008">
    <property type="protein sequence ID" value="PJE76996.1"/>
    <property type="molecule type" value="Genomic_DNA"/>
</dbReference>